<dbReference type="PANTHER" id="PTHR47845:SF1">
    <property type="entry name" value="NUCLEAR SPECKLE SPLICING REGULATORY PROTEIN 1 HOMOLOG"/>
    <property type="match status" value="1"/>
</dbReference>
<dbReference type="OrthoDB" id="21595at2759"/>
<dbReference type="SMART" id="SM00033">
    <property type="entry name" value="CH"/>
    <property type="match status" value="1"/>
</dbReference>
<dbReference type="GO" id="GO:0000381">
    <property type="term" value="P:regulation of alternative mRNA splicing, via spliceosome"/>
    <property type="evidence" value="ECO:0007669"/>
    <property type="project" value="InterPro"/>
</dbReference>
<feature type="domain" description="Calponin-homology (CH)" evidence="4">
    <location>
        <begin position="1"/>
        <end position="104"/>
    </location>
</feature>
<feature type="compositionally biased region" description="Basic and acidic residues" evidence="3">
    <location>
        <begin position="392"/>
        <end position="408"/>
    </location>
</feature>
<dbReference type="Proteomes" id="UP000761534">
    <property type="component" value="Unassembled WGS sequence"/>
</dbReference>
<dbReference type="Gene3D" id="1.10.418.10">
    <property type="entry name" value="Calponin-like domain"/>
    <property type="match status" value="1"/>
</dbReference>
<comment type="caution">
    <text evidence="5">The sequence shown here is derived from an EMBL/GenBank/DDBJ whole genome shotgun (WGS) entry which is preliminary data.</text>
</comment>
<dbReference type="AlphaFoldDB" id="A0A642VC91"/>
<feature type="compositionally biased region" description="Polar residues" evidence="3">
    <location>
        <begin position="382"/>
        <end position="391"/>
    </location>
</feature>
<feature type="region of interest" description="Disordered" evidence="3">
    <location>
        <begin position="376"/>
        <end position="412"/>
    </location>
</feature>
<dbReference type="Pfam" id="PF09745">
    <property type="entry name" value="NSRP1_N"/>
    <property type="match status" value="1"/>
</dbReference>
<dbReference type="InterPro" id="IPR036872">
    <property type="entry name" value="CH_dom_sf"/>
</dbReference>
<organism evidence="5 6">
    <name type="scientific">Trichomonascus ciferrii</name>
    <dbReference type="NCBI Taxonomy" id="44093"/>
    <lineage>
        <taxon>Eukaryota</taxon>
        <taxon>Fungi</taxon>
        <taxon>Dikarya</taxon>
        <taxon>Ascomycota</taxon>
        <taxon>Saccharomycotina</taxon>
        <taxon>Dipodascomycetes</taxon>
        <taxon>Dipodascales</taxon>
        <taxon>Trichomonascaceae</taxon>
        <taxon>Trichomonascus</taxon>
        <taxon>Trichomonascus ciferrii complex</taxon>
    </lineage>
</organism>
<dbReference type="InterPro" id="IPR001715">
    <property type="entry name" value="CH_dom"/>
</dbReference>
<feature type="compositionally biased region" description="Basic and acidic residues" evidence="3">
    <location>
        <begin position="266"/>
        <end position="310"/>
    </location>
</feature>
<dbReference type="Pfam" id="PF00307">
    <property type="entry name" value="CH"/>
    <property type="match status" value="1"/>
</dbReference>
<dbReference type="PANTHER" id="PTHR47845">
    <property type="entry name" value="NUCLEAR SPECKLE SPLICING REGULATORY PROTEIN 1 HOMOLOG"/>
    <property type="match status" value="1"/>
</dbReference>
<feature type="region of interest" description="Disordered" evidence="3">
    <location>
        <begin position="435"/>
        <end position="508"/>
    </location>
</feature>
<dbReference type="PROSITE" id="PS50021">
    <property type="entry name" value="CH"/>
    <property type="match status" value="1"/>
</dbReference>
<dbReference type="GO" id="GO:0007010">
    <property type="term" value="P:cytoskeleton organization"/>
    <property type="evidence" value="ECO:0007669"/>
    <property type="project" value="UniProtKB-ARBA"/>
</dbReference>
<accession>A0A642VC91</accession>
<name>A0A642VC91_9ASCO</name>
<comment type="similarity">
    <text evidence="1">Belongs to the NSRP1 family.</text>
</comment>
<evidence type="ECO:0000313" key="6">
    <source>
        <dbReference type="Proteomes" id="UP000761534"/>
    </source>
</evidence>
<reference evidence="5" key="1">
    <citation type="journal article" date="2019" name="G3 (Bethesda)">
        <title>Genome Assemblies of Two Rare Opportunistic Yeast Pathogens: Diutina rugosa (syn. Candida rugosa) and Trichomonascus ciferrii (syn. Candida ciferrii).</title>
        <authorList>
            <person name="Mixao V."/>
            <person name="Saus E."/>
            <person name="Hansen A.P."/>
            <person name="Lass-Florl C."/>
            <person name="Gabaldon T."/>
        </authorList>
    </citation>
    <scope>NUCLEOTIDE SEQUENCE</scope>
    <source>
        <strain evidence="5">CBS 4856</strain>
    </source>
</reference>
<keyword evidence="6" id="KW-1185">Reference proteome</keyword>
<sequence>MTEVKEWIEEVIGEEIGPAGGDLMEALKDGIAICKVANKIIPEISHFKQSRMPFVQMENIASFLRAAEKIGVPHHELFETVDLYEEQDPVQVLITLRALSRHGHEKNSSIPLLGPKLVSPNQRKHFSKQAATDIPAWNERQYGFMGGASQGTEGVVFGGRRDIIAREQKPAPPPPKIQFSASGGTKTAPKPPPKPMNLRQNPLANEDEDEEDNNGKMDPKSQINTQLTAHGDKSALQAKQIEDSLGSEVFAYDEVYDNMKSAEASFKAESEKDKNERRLLQTKSVREKDRQRARDVKLKREREAEGDEFADKEMFVTSAYKKHQQELEEQAKQDEKNGKCVARPQTPWVGFAEQGSMAGFYRNALDQAEERHNAIVHATKASKLSPSTSSTEAKDTDPVAERARKINEEAGYNKVTVNDNGEIVDERQAFGAGLNIISSKKPAPSSSGRHGQTSVKSHTSTRDRTSSRRAPSQELSTQYYQHKQAQQQKESESKEKLISQMKSSKANLQAISEARERYLARKRQQQN</sequence>
<feature type="compositionally biased region" description="Low complexity" evidence="3">
    <location>
        <begin position="436"/>
        <end position="447"/>
    </location>
</feature>
<keyword evidence="2" id="KW-0175">Coiled coil</keyword>
<evidence type="ECO:0000259" key="4">
    <source>
        <dbReference type="PROSITE" id="PS50021"/>
    </source>
</evidence>
<dbReference type="InterPro" id="IPR053246">
    <property type="entry name" value="NS_splicing_regulatory_protein"/>
</dbReference>
<evidence type="ECO:0000256" key="1">
    <source>
        <dbReference type="ARBA" id="ARBA00010126"/>
    </source>
</evidence>
<dbReference type="SUPFAM" id="SSF47576">
    <property type="entry name" value="Calponin-homology domain, CH-domain"/>
    <property type="match status" value="1"/>
</dbReference>
<dbReference type="InterPro" id="IPR018612">
    <property type="entry name" value="NSRP1_N"/>
</dbReference>
<evidence type="ECO:0000256" key="2">
    <source>
        <dbReference type="ARBA" id="ARBA00023054"/>
    </source>
</evidence>
<feature type="region of interest" description="Disordered" evidence="3">
    <location>
        <begin position="166"/>
        <end position="239"/>
    </location>
</feature>
<dbReference type="InterPro" id="IPR003096">
    <property type="entry name" value="SM22_calponin"/>
</dbReference>
<dbReference type="VEuPathDB" id="FungiDB:TRICI_001756"/>
<protein>
    <recommendedName>
        <fullName evidence="4">Calponin-homology (CH) domain-containing protein</fullName>
    </recommendedName>
</protein>
<feature type="region of interest" description="Disordered" evidence="3">
    <location>
        <begin position="265"/>
        <end position="310"/>
    </location>
</feature>
<dbReference type="PRINTS" id="PR00888">
    <property type="entry name" value="SM22CALPONIN"/>
</dbReference>
<gene>
    <name evidence="5" type="ORF">TRICI_001756</name>
</gene>
<dbReference type="EMBL" id="SWFS01000123">
    <property type="protein sequence ID" value="KAA8916105.1"/>
    <property type="molecule type" value="Genomic_DNA"/>
</dbReference>
<proteinExistence type="inferred from homology"/>
<evidence type="ECO:0000313" key="5">
    <source>
        <dbReference type="EMBL" id="KAA8916105.1"/>
    </source>
</evidence>
<evidence type="ECO:0000256" key="3">
    <source>
        <dbReference type="SAM" id="MobiDB-lite"/>
    </source>
</evidence>
<feature type="compositionally biased region" description="Low complexity" evidence="3">
    <location>
        <begin position="476"/>
        <end position="488"/>
    </location>
</feature>